<dbReference type="Pfam" id="PF00834">
    <property type="entry name" value="Ribul_P_3_epim"/>
    <property type="match status" value="1"/>
</dbReference>
<proteinExistence type="predicted"/>
<protein>
    <recommendedName>
        <fullName evidence="5">Ribulose-phosphate 3-epimerase</fullName>
    </recommendedName>
</protein>
<dbReference type="GO" id="GO:0046872">
    <property type="term" value="F:metal ion binding"/>
    <property type="evidence" value="ECO:0007669"/>
    <property type="project" value="UniProtKB-KW"/>
</dbReference>
<dbReference type="GO" id="GO:0016857">
    <property type="term" value="F:racemase and epimerase activity, acting on carbohydrates and derivatives"/>
    <property type="evidence" value="ECO:0007669"/>
    <property type="project" value="InterPro"/>
</dbReference>
<organism evidence="3 4">
    <name type="scientific">Candidatus Daviesbacteria bacterium RIFCSPHIGHO2_02_FULL_36_13</name>
    <dbReference type="NCBI Taxonomy" id="1797768"/>
    <lineage>
        <taxon>Bacteria</taxon>
        <taxon>Candidatus Daviesiibacteriota</taxon>
    </lineage>
</organism>
<dbReference type="Gene3D" id="3.20.20.70">
    <property type="entry name" value="Aldolase class I"/>
    <property type="match status" value="1"/>
</dbReference>
<gene>
    <name evidence="3" type="ORF">A3C59_02850</name>
</gene>
<dbReference type="STRING" id="1797768.A3C59_02850"/>
<dbReference type="InterPro" id="IPR011060">
    <property type="entry name" value="RibuloseP-bd_barrel"/>
</dbReference>
<evidence type="ECO:0000313" key="3">
    <source>
        <dbReference type="EMBL" id="OGE33091.1"/>
    </source>
</evidence>
<dbReference type="InterPro" id="IPR000056">
    <property type="entry name" value="Ribul_P_3_epim-like"/>
</dbReference>
<dbReference type="Proteomes" id="UP000176902">
    <property type="component" value="Unassembled WGS sequence"/>
</dbReference>
<evidence type="ECO:0000256" key="1">
    <source>
        <dbReference type="ARBA" id="ARBA00022723"/>
    </source>
</evidence>
<dbReference type="SUPFAM" id="SSF51366">
    <property type="entry name" value="Ribulose-phoshate binding barrel"/>
    <property type="match status" value="1"/>
</dbReference>
<dbReference type="AlphaFoldDB" id="A0A1F5JXE8"/>
<keyword evidence="2" id="KW-0413">Isomerase</keyword>
<name>A0A1F5JXE8_9BACT</name>
<accession>A0A1F5JXE8</accession>
<dbReference type="InterPro" id="IPR013785">
    <property type="entry name" value="Aldolase_TIM"/>
</dbReference>
<reference evidence="3 4" key="1">
    <citation type="journal article" date="2016" name="Nat. Commun.">
        <title>Thousands of microbial genomes shed light on interconnected biogeochemical processes in an aquifer system.</title>
        <authorList>
            <person name="Anantharaman K."/>
            <person name="Brown C.T."/>
            <person name="Hug L.A."/>
            <person name="Sharon I."/>
            <person name="Castelle C.J."/>
            <person name="Probst A.J."/>
            <person name="Thomas B.C."/>
            <person name="Singh A."/>
            <person name="Wilkins M.J."/>
            <person name="Karaoz U."/>
            <person name="Brodie E.L."/>
            <person name="Williams K.H."/>
            <person name="Hubbard S.S."/>
            <person name="Banfield J.F."/>
        </authorList>
    </citation>
    <scope>NUCLEOTIDE SEQUENCE [LARGE SCALE GENOMIC DNA]</scope>
</reference>
<sequence>MVQIIPTLFSTTEEEYKARLAKLKLSTSFTEGWVQLDLMDNKFVPKMGISLEIVKRNPPPFNVEAQLMVIDPGEWIDGLIELKVNRIIIPVEDQNILEYIKKIRDNNIEVGLSINPDTEAGNLDQYFSLLDAVLVMGVNPGLEKQQLGEDTYQKVKDIKQKMPNIKIGVDGGVNETNIKQLVEVGVDYLAIGSYLFTGDFDENLETLWEIVNG</sequence>
<dbReference type="GO" id="GO:0005975">
    <property type="term" value="P:carbohydrate metabolic process"/>
    <property type="evidence" value="ECO:0007669"/>
    <property type="project" value="InterPro"/>
</dbReference>
<comment type="caution">
    <text evidence="3">The sequence shown here is derived from an EMBL/GenBank/DDBJ whole genome shotgun (WGS) entry which is preliminary data.</text>
</comment>
<evidence type="ECO:0000313" key="4">
    <source>
        <dbReference type="Proteomes" id="UP000176902"/>
    </source>
</evidence>
<keyword evidence="1" id="KW-0479">Metal-binding</keyword>
<dbReference type="PANTHER" id="PTHR11749">
    <property type="entry name" value="RIBULOSE-5-PHOSPHATE-3-EPIMERASE"/>
    <property type="match status" value="1"/>
</dbReference>
<dbReference type="EMBL" id="MFCV01000015">
    <property type="protein sequence ID" value="OGE33091.1"/>
    <property type="molecule type" value="Genomic_DNA"/>
</dbReference>
<evidence type="ECO:0000256" key="2">
    <source>
        <dbReference type="ARBA" id="ARBA00023235"/>
    </source>
</evidence>
<evidence type="ECO:0008006" key="5">
    <source>
        <dbReference type="Google" id="ProtNLM"/>
    </source>
</evidence>